<dbReference type="CDD" id="cd01949">
    <property type="entry name" value="GGDEF"/>
    <property type="match status" value="1"/>
</dbReference>
<dbReference type="Gene3D" id="3.30.70.270">
    <property type="match status" value="1"/>
</dbReference>
<dbReference type="RefSeq" id="WP_236286832.1">
    <property type="nucleotide sequence ID" value="NZ_CAKMMW010000004.1"/>
</dbReference>
<dbReference type="PROSITE" id="PS51257">
    <property type="entry name" value="PROKAR_LIPOPROTEIN"/>
    <property type="match status" value="1"/>
</dbReference>
<protein>
    <recommendedName>
        <fullName evidence="2">GGDEF domain-containing protein</fullName>
    </recommendedName>
</protein>
<organism evidence="3 4">
    <name type="scientific">Paenibacillus allorhizoplanae</name>
    <dbReference type="NCBI Taxonomy" id="2905648"/>
    <lineage>
        <taxon>Bacteria</taxon>
        <taxon>Bacillati</taxon>
        <taxon>Bacillota</taxon>
        <taxon>Bacilli</taxon>
        <taxon>Bacillales</taxon>
        <taxon>Paenibacillaceae</taxon>
        <taxon>Paenibacillus</taxon>
    </lineage>
</organism>
<dbReference type="EMBL" id="CAKMMW010000004">
    <property type="protein sequence ID" value="CAH1202262.1"/>
    <property type="molecule type" value="Genomic_DNA"/>
</dbReference>
<dbReference type="InterPro" id="IPR000160">
    <property type="entry name" value="GGDEF_dom"/>
</dbReference>
<evidence type="ECO:0000259" key="2">
    <source>
        <dbReference type="PROSITE" id="PS50887"/>
    </source>
</evidence>
<keyword evidence="4" id="KW-1185">Reference proteome</keyword>
<sequence length="300" mass="34132">MKRKSRKRAFSLYILIQILNVFTVTILSIGCFLIAYQAIVHIEDKIGAVHFTLYWMSTYSLALIILHLFLSKKLIEKITEPLHSLIDYMELLSKGRMETTTKPTFSTPNQEMNMLDKRFTEVINYMRQRFDNLEQEAETDPLTGLANRRTLEAVFAEIHATSETFAVLMIDIDHFKVVNDTYGHGVGDEVLCFIAQLMKNVSREQDVCCRFGGEEFIMLLAGTDACHARTVAERLREKMASTRSPTGKAVTVSIGITDNADQPHDLKILLERADIALYQAKNQGRNRTIIEAAPNPMHRS</sequence>
<name>A0ABM9C5I4_9BACL</name>
<keyword evidence="1" id="KW-1133">Transmembrane helix</keyword>
<dbReference type="Proteomes" id="UP000838821">
    <property type="component" value="Unassembled WGS sequence"/>
</dbReference>
<dbReference type="Pfam" id="PF00990">
    <property type="entry name" value="GGDEF"/>
    <property type="match status" value="1"/>
</dbReference>
<comment type="caution">
    <text evidence="3">The sequence shown here is derived from an EMBL/GenBank/DDBJ whole genome shotgun (WGS) entry which is preliminary data.</text>
</comment>
<dbReference type="PANTHER" id="PTHR45138:SF9">
    <property type="entry name" value="DIGUANYLATE CYCLASE DGCM-RELATED"/>
    <property type="match status" value="1"/>
</dbReference>
<proteinExistence type="predicted"/>
<evidence type="ECO:0000313" key="3">
    <source>
        <dbReference type="EMBL" id="CAH1202262.1"/>
    </source>
</evidence>
<evidence type="ECO:0000256" key="1">
    <source>
        <dbReference type="SAM" id="Phobius"/>
    </source>
</evidence>
<dbReference type="SUPFAM" id="SSF55073">
    <property type="entry name" value="Nucleotide cyclase"/>
    <property type="match status" value="1"/>
</dbReference>
<keyword evidence="1" id="KW-0812">Transmembrane</keyword>
<feature type="transmembrane region" description="Helical" evidence="1">
    <location>
        <begin position="51"/>
        <end position="70"/>
    </location>
</feature>
<accession>A0ABM9C5I4</accession>
<dbReference type="SMART" id="SM00267">
    <property type="entry name" value="GGDEF"/>
    <property type="match status" value="1"/>
</dbReference>
<feature type="transmembrane region" description="Helical" evidence="1">
    <location>
        <begin position="12"/>
        <end position="39"/>
    </location>
</feature>
<dbReference type="InterPro" id="IPR043128">
    <property type="entry name" value="Rev_trsase/Diguanyl_cyclase"/>
</dbReference>
<dbReference type="PROSITE" id="PS50887">
    <property type="entry name" value="GGDEF"/>
    <property type="match status" value="1"/>
</dbReference>
<evidence type="ECO:0000313" key="4">
    <source>
        <dbReference type="Proteomes" id="UP000838821"/>
    </source>
</evidence>
<reference evidence="3" key="1">
    <citation type="submission" date="2022-01" db="EMBL/GenBank/DDBJ databases">
        <authorList>
            <person name="Criscuolo A."/>
        </authorList>
    </citation>
    <scope>NUCLEOTIDE SEQUENCE</scope>
    <source>
        <strain evidence="3">CIP111891</strain>
    </source>
</reference>
<dbReference type="InterPro" id="IPR050469">
    <property type="entry name" value="Diguanylate_Cyclase"/>
</dbReference>
<feature type="domain" description="GGDEF" evidence="2">
    <location>
        <begin position="163"/>
        <end position="293"/>
    </location>
</feature>
<dbReference type="PANTHER" id="PTHR45138">
    <property type="entry name" value="REGULATORY COMPONENTS OF SENSORY TRANSDUCTION SYSTEM"/>
    <property type="match status" value="1"/>
</dbReference>
<keyword evidence="1" id="KW-0472">Membrane</keyword>
<gene>
    <name evidence="3" type="ORF">PAECIP111891_02094</name>
</gene>
<dbReference type="NCBIfam" id="TIGR00254">
    <property type="entry name" value="GGDEF"/>
    <property type="match status" value="1"/>
</dbReference>
<dbReference type="InterPro" id="IPR029787">
    <property type="entry name" value="Nucleotide_cyclase"/>
</dbReference>